<dbReference type="AlphaFoldDB" id="A0A101EP88"/>
<accession>A0A101EP88</accession>
<organism evidence="1 2">
    <name type="scientific">Thermotoga petrophila</name>
    <dbReference type="NCBI Taxonomy" id="93929"/>
    <lineage>
        <taxon>Bacteria</taxon>
        <taxon>Thermotogati</taxon>
        <taxon>Thermotogota</taxon>
        <taxon>Thermotogae</taxon>
        <taxon>Thermotogales</taxon>
        <taxon>Thermotogaceae</taxon>
        <taxon>Thermotoga</taxon>
    </lineage>
</organism>
<dbReference type="Proteomes" id="UP000058636">
    <property type="component" value="Unassembled WGS sequence"/>
</dbReference>
<comment type="caution">
    <text evidence="1">The sequence shown here is derived from an EMBL/GenBank/DDBJ whole genome shotgun (WGS) entry which is preliminary data.</text>
</comment>
<evidence type="ECO:0000313" key="1">
    <source>
        <dbReference type="EMBL" id="KUK22381.1"/>
    </source>
</evidence>
<reference evidence="1 2" key="1">
    <citation type="journal article" date="2015" name="MBio">
        <title>Genome-Resolved Metagenomic Analysis Reveals Roles for Candidate Phyla and Other Microbial Community Members in Biogeochemical Transformations in Oil Reservoirs.</title>
        <authorList>
            <person name="Hu P."/>
            <person name="Tom L."/>
            <person name="Singh A."/>
            <person name="Thomas B.C."/>
            <person name="Baker B.J."/>
            <person name="Piceno Y.M."/>
            <person name="Andersen G.L."/>
            <person name="Banfield J.F."/>
        </authorList>
    </citation>
    <scope>NUCLEOTIDE SEQUENCE [LARGE SCALE GENOMIC DNA]</scope>
    <source>
        <strain evidence="1">46_26</strain>
    </source>
</reference>
<dbReference type="EMBL" id="LGFG01000176">
    <property type="protein sequence ID" value="KUK22381.1"/>
    <property type="molecule type" value="Genomic_DNA"/>
</dbReference>
<proteinExistence type="predicted"/>
<sequence>MRRDSVRKGFIFLRIVGFENVPPTVGKYEEGKIKFQDPQYGEVILYRTS</sequence>
<dbReference type="PATRIC" id="fig|93930.3.peg.591"/>
<gene>
    <name evidence="1" type="ORF">XD57_1521</name>
</gene>
<name>A0A101EP88_9THEM</name>
<evidence type="ECO:0000313" key="2">
    <source>
        <dbReference type="Proteomes" id="UP000058636"/>
    </source>
</evidence>
<protein>
    <submittedName>
        <fullName evidence="1">Uncharacterized protein</fullName>
    </submittedName>
</protein>